<dbReference type="InterPro" id="IPR004045">
    <property type="entry name" value="Glutathione_S-Trfase_N"/>
</dbReference>
<dbReference type="PROSITE" id="PS50405">
    <property type="entry name" value="GST_CTER"/>
    <property type="match status" value="1"/>
</dbReference>
<evidence type="ECO:0000313" key="5">
    <source>
        <dbReference type="Proteomes" id="UP000294359"/>
    </source>
</evidence>
<dbReference type="OrthoDB" id="9782992at2"/>
<reference evidence="4 5" key="2">
    <citation type="submission" date="2019-03" db="EMBL/GenBank/DDBJ databases">
        <title>Draft Genome Sequences of Six Type Strains of the Genus Massilia.</title>
        <authorList>
            <person name="Miess H."/>
            <person name="Frediansyhah A."/>
            <person name="Gross H."/>
        </authorList>
    </citation>
    <scope>NUCLEOTIDE SEQUENCE [LARGE SCALE GENOMIC DNA]</scope>
    <source>
        <strain evidence="4 5">DSM 17505</strain>
    </source>
</reference>
<accession>A0A4P7BBK5</accession>
<name>A0A4P7BBK5_9BURK</name>
<dbReference type="SFLD" id="SFLDG00358">
    <property type="entry name" value="Main_(cytGST)"/>
    <property type="match status" value="1"/>
</dbReference>
<keyword evidence="5" id="KW-1185">Reference proteome</keyword>
<dbReference type="EMBL" id="CP038026">
    <property type="protein sequence ID" value="QBQ35996.1"/>
    <property type="molecule type" value="Genomic_DNA"/>
</dbReference>
<dbReference type="Gene3D" id="1.20.1050.10">
    <property type="match status" value="1"/>
</dbReference>
<gene>
    <name evidence="4" type="ORF">E1742_07425</name>
    <name evidence="3" type="ORF">GCM10007388_09800</name>
</gene>
<dbReference type="Pfam" id="PF13417">
    <property type="entry name" value="GST_N_3"/>
    <property type="match status" value="1"/>
</dbReference>
<evidence type="ECO:0000313" key="4">
    <source>
        <dbReference type="EMBL" id="QBQ35996.1"/>
    </source>
</evidence>
<dbReference type="Proteomes" id="UP000294359">
    <property type="component" value="Chromosome"/>
</dbReference>
<dbReference type="PROSITE" id="PS50404">
    <property type="entry name" value="GST_NTER"/>
    <property type="match status" value="1"/>
</dbReference>
<reference evidence="3" key="3">
    <citation type="submission" date="2022-12" db="EMBL/GenBank/DDBJ databases">
        <authorList>
            <person name="Sun Q."/>
            <person name="Kim S."/>
        </authorList>
    </citation>
    <scope>NUCLEOTIDE SEQUENCE</scope>
    <source>
        <strain evidence="3">KCTC 12344</strain>
    </source>
</reference>
<dbReference type="Proteomes" id="UP000619512">
    <property type="component" value="Unassembled WGS sequence"/>
</dbReference>
<reference evidence="3" key="1">
    <citation type="journal article" date="2014" name="Int. J. Syst. Evol. Microbiol.">
        <title>Complete genome sequence of Corynebacterium casei LMG S-19264T (=DSM 44701T), isolated from a smear-ripened cheese.</title>
        <authorList>
            <consortium name="US DOE Joint Genome Institute (JGI-PGF)"/>
            <person name="Walter F."/>
            <person name="Albersmeier A."/>
            <person name="Kalinowski J."/>
            <person name="Ruckert C."/>
        </authorList>
    </citation>
    <scope>NUCLEOTIDE SEQUENCE</scope>
    <source>
        <strain evidence="3">KCTC 12344</strain>
    </source>
</reference>
<dbReference type="RefSeq" id="WP_134384271.1">
    <property type="nucleotide sequence ID" value="NZ_BMWW01000001.1"/>
</dbReference>
<dbReference type="InterPro" id="IPR036282">
    <property type="entry name" value="Glutathione-S-Trfase_C_sf"/>
</dbReference>
<sequence>MPLQLYGHPFSSYTQKVLIALYENATPFEFRWIGPDAPNGANAAAEWLRLWPLRRFPVLADGSRTVVETSIIIEYLQLRHPGRLTLLPADPMPALDVRFLDRFFDLHVMNAMQIAVNGALTGDPVKRRDGLAESVEKLERAYAWLEGTLAGRTWAAGEAFTLADCAAAPALFYADWTHPIAETYPVLRDYRARLLQRPSFARAVDEARPFRPYFPLGAPEQD</sequence>
<evidence type="ECO:0000313" key="6">
    <source>
        <dbReference type="Proteomes" id="UP000619512"/>
    </source>
</evidence>
<dbReference type="CDD" id="cd00299">
    <property type="entry name" value="GST_C_family"/>
    <property type="match status" value="1"/>
</dbReference>
<dbReference type="InterPro" id="IPR036249">
    <property type="entry name" value="Thioredoxin-like_sf"/>
</dbReference>
<evidence type="ECO:0000259" key="1">
    <source>
        <dbReference type="PROSITE" id="PS50404"/>
    </source>
</evidence>
<feature type="domain" description="GST C-terminal" evidence="2">
    <location>
        <begin position="90"/>
        <end position="213"/>
    </location>
</feature>
<evidence type="ECO:0000259" key="2">
    <source>
        <dbReference type="PROSITE" id="PS50405"/>
    </source>
</evidence>
<dbReference type="Gene3D" id="3.40.30.10">
    <property type="entry name" value="Glutaredoxin"/>
    <property type="match status" value="1"/>
</dbReference>
<proteinExistence type="predicted"/>
<protein>
    <submittedName>
        <fullName evidence="3 4">Glutathione S-transferase</fullName>
    </submittedName>
</protein>
<dbReference type="InterPro" id="IPR040079">
    <property type="entry name" value="Glutathione_S-Trfase"/>
</dbReference>
<dbReference type="PANTHER" id="PTHR44051">
    <property type="entry name" value="GLUTATHIONE S-TRANSFERASE-RELATED"/>
    <property type="match status" value="1"/>
</dbReference>
<organism evidence="3 6">
    <name type="scientific">Pseudoduganella plicata</name>
    <dbReference type="NCBI Taxonomy" id="321984"/>
    <lineage>
        <taxon>Bacteria</taxon>
        <taxon>Pseudomonadati</taxon>
        <taxon>Pseudomonadota</taxon>
        <taxon>Betaproteobacteria</taxon>
        <taxon>Burkholderiales</taxon>
        <taxon>Oxalobacteraceae</taxon>
        <taxon>Telluria group</taxon>
        <taxon>Pseudoduganella</taxon>
    </lineage>
</organism>
<feature type="domain" description="GST N-terminal" evidence="1">
    <location>
        <begin position="1"/>
        <end position="84"/>
    </location>
</feature>
<dbReference type="PANTHER" id="PTHR44051:SF8">
    <property type="entry name" value="GLUTATHIONE S-TRANSFERASE GSTA"/>
    <property type="match status" value="1"/>
</dbReference>
<dbReference type="AlphaFoldDB" id="A0A4P7BBK5"/>
<dbReference type="SUPFAM" id="SSF47616">
    <property type="entry name" value="GST C-terminal domain-like"/>
    <property type="match status" value="1"/>
</dbReference>
<dbReference type="InterPro" id="IPR004046">
    <property type="entry name" value="GST_C"/>
</dbReference>
<dbReference type="InterPro" id="IPR010987">
    <property type="entry name" value="Glutathione-S-Trfase_C-like"/>
</dbReference>
<dbReference type="CDD" id="cd00570">
    <property type="entry name" value="GST_N_family"/>
    <property type="match status" value="1"/>
</dbReference>
<evidence type="ECO:0000313" key="3">
    <source>
        <dbReference type="EMBL" id="GGY78855.1"/>
    </source>
</evidence>
<dbReference type="SUPFAM" id="SSF52833">
    <property type="entry name" value="Thioredoxin-like"/>
    <property type="match status" value="1"/>
</dbReference>
<dbReference type="SFLD" id="SFLDS00019">
    <property type="entry name" value="Glutathione_Transferase_(cytos"/>
    <property type="match status" value="1"/>
</dbReference>
<dbReference type="Pfam" id="PF00043">
    <property type="entry name" value="GST_C"/>
    <property type="match status" value="1"/>
</dbReference>
<dbReference type="EMBL" id="BMWW01000001">
    <property type="protein sequence ID" value="GGY78855.1"/>
    <property type="molecule type" value="Genomic_DNA"/>
</dbReference>